<dbReference type="PANTHER" id="PTHR33608">
    <property type="entry name" value="BLL2464 PROTEIN"/>
    <property type="match status" value="1"/>
</dbReference>
<dbReference type="PANTHER" id="PTHR33608:SF6">
    <property type="entry name" value="BLL2464 PROTEIN"/>
    <property type="match status" value="1"/>
</dbReference>
<reference evidence="3" key="1">
    <citation type="submission" date="2016-03" db="EMBL/GenBank/DDBJ databases">
        <authorList>
            <person name="Oger P.M."/>
        </authorList>
    </citation>
    <scope>NUCLEOTIDE SEQUENCE [LARGE SCALE GENOMIC DNA]</scope>
    <source>
        <strain evidence="3">OG-1</strain>
    </source>
</reference>
<dbReference type="OrthoDB" id="3263at2157"/>
<dbReference type="KEGG" id="tpep:A0127_06475"/>
<dbReference type="Proteomes" id="UP000073604">
    <property type="component" value="Chromosome"/>
</dbReference>
<feature type="domain" description="DUF58" evidence="1">
    <location>
        <begin position="185"/>
        <end position="273"/>
    </location>
</feature>
<dbReference type="EMBL" id="CP014750">
    <property type="protein sequence ID" value="AMQ18843.1"/>
    <property type="molecule type" value="Genomic_DNA"/>
</dbReference>
<organism evidence="2 3">
    <name type="scientific">Thermococcus peptonophilus</name>
    <dbReference type="NCBI Taxonomy" id="53952"/>
    <lineage>
        <taxon>Archaea</taxon>
        <taxon>Methanobacteriati</taxon>
        <taxon>Methanobacteriota</taxon>
        <taxon>Thermococci</taxon>
        <taxon>Thermococcales</taxon>
        <taxon>Thermococcaceae</taxon>
        <taxon>Thermococcus</taxon>
    </lineage>
</organism>
<keyword evidence="3" id="KW-1185">Reference proteome</keyword>
<name>A0A142CVP1_9EURY</name>
<protein>
    <submittedName>
        <fullName evidence="2">ATPase</fullName>
    </submittedName>
</protein>
<accession>A0A142CVP1</accession>
<evidence type="ECO:0000313" key="3">
    <source>
        <dbReference type="Proteomes" id="UP000073604"/>
    </source>
</evidence>
<dbReference type="AlphaFoldDB" id="A0A142CVP1"/>
<proteinExistence type="predicted"/>
<evidence type="ECO:0000259" key="1">
    <source>
        <dbReference type="Pfam" id="PF01882"/>
    </source>
</evidence>
<dbReference type="InterPro" id="IPR002881">
    <property type="entry name" value="DUF58"/>
</dbReference>
<sequence length="427" mass="47701">MKPAEVLLSVAGVLLAGSIILVNPAAGVAGAAIIAYYSMARLSFSPRLEVLRRIPQRGTELEPLLTEVEAKNLSEASGYLVLRETSPDIFARPLKAKIRPREHKKLMHTLIPQKKGVLKPEAKAEFIDMTGLFRAEVPVSEEREITVFPSQRRIREALTTRKEPNAFAEARSALGLGLEVLDFDELREFLPGDDVRKIDWKASSRLNKLIVKVFKREALSEVYLLINVDPSFRREMRNRKTDYLTLIIAQTVAYFQKFGHIVGAITYDSHSVRKVLNDVGDPARALAHLEISPQPGRPQITPSPVGVRSEAARKILKIKSGTSTSGIEKAALRVPSNSYVLIIDDVGLHPGEIIAAVKILKRKGSNVAVLYPNPIRFLRKDEVSPDELEGLYSAYRARKELLRKMRTEVPVVELGPKDVFRKVVERL</sequence>
<dbReference type="GeneID" id="27140177"/>
<dbReference type="Pfam" id="PF01882">
    <property type="entry name" value="DUF58"/>
    <property type="match status" value="1"/>
</dbReference>
<dbReference type="RefSeq" id="WP_062389500.1">
    <property type="nucleotide sequence ID" value="NZ_CP014750.1"/>
</dbReference>
<evidence type="ECO:0000313" key="2">
    <source>
        <dbReference type="EMBL" id="AMQ18843.1"/>
    </source>
</evidence>
<gene>
    <name evidence="2" type="ORF">A0127_06475</name>
</gene>
<dbReference type="STRING" id="53952.A0127_06475"/>